<dbReference type="PANTHER" id="PTHR42877:SF4">
    <property type="entry name" value="FAD_NAD(P)-BINDING DOMAIN-CONTAINING PROTEIN-RELATED"/>
    <property type="match status" value="1"/>
</dbReference>
<comment type="caution">
    <text evidence="1">The sequence shown here is derived from an EMBL/GenBank/DDBJ whole genome shotgun (WGS) entry which is preliminary data.</text>
</comment>
<dbReference type="InterPro" id="IPR036188">
    <property type="entry name" value="FAD/NAD-bd_sf"/>
</dbReference>
<dbReference type="EMBL" id="RJSE01000005">
    <property type="protein sequence ID" value="RNL64207.1"/>
    <property type="molecule type" value="Genomic_DNA"/>
</dbReference>
<keyword evidence="2" id="KW-1185">Reference proteome</keyword>
<evidence type="ECO:0000313" key="2">
    <source>
        <dbReference type="Proteomes" id="UP000267128"/>
    </source>
</evidence>
<dbReference type="PANTHER" id="PTHR42877">
    <property type="entry name" value="L-ORNITHINE N(5)-MONOOXYGENASE-RELATED"/>
    <property type="match status" value="1"/>
</dbReference>
<name>A0A3N0CL73_9ACTN</name>
<dbReference type="Gene3D" id="3.50.50.60">
    <property type="entry name" value="FAD/NAD(P)-binding domain"/>
    <property type="match status" value="2"/>
</dbReference>
<organism evidence="1 2">
    <name type="scientific">Nocardioides marmoriginsengisoli</name>
    <dbReference type="NCBI Taxonomy" id="661483"/>
    <lineage>
        <taxon>Bacteria</taxon>
        <taxon>Bacillati</taxon>
        <taxon>Actinomycetota</taxon>
        <taxon>Actinomycetes</taxon>
        <taxon>Propionibacteriales</taxon>
        <taxon>Nocardioidaceae</taxon>
        <taxon>Nocardioides</taxon>
    </lineage>
</organism>
<dbReference type="OrthoDB" id="5168853at2"/>
<accession>A0A3N0CL73</accession>
<dbReference type="Proteomes" id="UP000267128">
    <property type="component" value="Unassembled WGS sequence"/>
</dbReference>
<gene>
    <name evidence="1" type="ORF">EFK50_06650</name>
</gene>
<protein>
    <submittedName>
        <fullName evidence="1">NAD(P)/FAD-dependent oxidoreductase</fullName>
    </submittedName>
</protein>
<dbReference type="Pfam" id="PF13738">
    <property type="entry name" value="Pyr_redox_3"/>
    <property type="match status" value="1"/>
</dbReference>
<proteinExistence type="predicted"/>
<dbReference type="SUPFAM" id="SSF51905">
    <property type="entry name" value="FAD/NAD(P)-binding domain"/>
    <property type="match status" value="2"/>
</dbReference>
<dbReference type="RefSeq" id="WP_123226783.1">
    <property type="nucleotide sequence ID" value="NZ_RJSE01000005.1"/>
</dbReference>
<sequence>MTSTTSLPERVRVLVVGAGFAGLGAAIKLDEAGQADFLVLDKGTSVGGTWRDNTYPGAACDVPSQLYSFSFAPNPNWSRSFSPQPEIHAYLQDVARSSGVLDRFRFGVTVEDAAWDETDQVWTVTTSAGTVTADVVISGSGGLSEPKNPEIKGIDGFTGEIFHTARWDHDVDLAGKRVAIIGTGASAIQVIPEIAKTVGHLDVYQRTAPWVMPRHDRAYTRVEKLGFRFLPGLQKLYRTAIYWGRETYVPGFVKAPAILTPAKTMALANIKKGISDPELQRKVTPDFQIGCKRILISNTYYPALAQANVDVITDGIAEITPTGIVTSTGETRDIDVLIVATGFYTTDQPIAHHIKGRDGRTLGDVWAEHGMASYKGTTAAGFPNLFQIVGANTGLGHSSMVFMIESQIAYILDALAQMGARQLATVEPTPEAQKSWNEDMQRRMRSTVWSTGGCASWYLDEHGRNTTLWPRTTFAFRGLLRSFDIEKYVVTARSDAPVSKANTEKESVA</sequence>
<reference evidence="1 2" key="1">
    <citation type="submission" date="2018-11" db="EMBL/GenBank/DDBJ databases">
        <authorList>
            <person name="Li F."/>
        </authorList>
    </citation>
    <scope>NUCLEOTIDE SEQUENCE [LARGE SCALE GENOMIC DNA]</scope>
    <source>
        <strain evidence="1 2">Gsoil 097</strain>
    </source>
</reference>
<evidence type="ECO:0000313" key="1">
    <source>
        <dbReference type="EMBL" id="RNL64207.1"/>
    </source>
</evidence>
<dbReference type="AlphaFoldDB" id="A0A3N0CL73"/>
<dbReference type="InterPro" id="IPR051209">
    <property type="entry name" value="FAD-bind_Monooxygenase_sf"/>
</dbReference>